<dbReference type="EMBL" id="AAMO01000002">
    <property type="protein sequence ID" value="EAQ04463.1"/>
    <property type="molecule type" value="Genomic_DNA"/>
</dbReference>
<dbReference type="AlphaFoldDB" id="A3TVB7"/>
<evidence type="ECO:0000256" key="3">
    <source>
        <dbReference type="ARBA" id="ARBA00023002"/>
    </source>
</evidence>
<dbReference type="Gene3D" id="3.30.465.10">
    <property type="match status" value="1"/>
</dbReference>
<dbReference type="PANTHER" id="PTHR13878:SF53">
    <property type="entry name" value="CYTOKININ DEHYDROGENASE 6"/>
    <property type="match status" value="1"/>
</dbReference>
<dbReference type="InterPro" id="IPR006094">
    <property type="entry name" value="Oxid_FAD_bind_N"/>
</dbReference>
<dbReference type="InterPro" id="IPR050432">
    <property type="entry name" value="FAD-linked_Oxidoreductases_BP"/>
</dbReference>
<keyword evidence="2" id="KW-0285">Flavoprotein</keyword>
<dbReference type="InterPro" id="IPR016169">
    <property type="entry name" value="FAD-bd_PCMH_sub2"/>
</dbReference>
<dbReference type="InterPro" id="IPR036318">
    <property type="entry name" value="FAD-bd_PCMH-like_sf"/>
</dbReference>
<organism evidence="5 6">
    <name type="scientific">Pseudooceanicola batsensis (strain ATCC BAA-863 / DSM 15984 / KCTC 12145 / HTCC2597)</name>
    <name type="common">Oceanicola batsensis</name>
    <dbReference type="NCBI Taxonomy" id="252305"/>
    <lineage>
        <taxon>Bacteria</taxon>
        <taxon>Pseudomonadati</taxon>
        <taxon>Pseudomonadota</taxon>
        <taxon>Alphaproteobacteria</taxon>
        <taxon>Rhodobacterales</taxon>
        <taxon>Paracoccaceae</taxon>
        <taxon>Pseudooceanicola</taxon>
    </lineage>
</organism>
<gene>
    <name evidence="5" type="ORF">OB2597_09974</name>
</gene>
<dbReference type="HOGENOM" id="CLU_032465_0_0_5"/>
<dbReference type="GO" id="GO:0071949">
    <property type="term" value="F:FAD binding"/>
    <property type="evidence" value="ECO:0007669"/>
    <property type="project" value="InterPro"/>
</dbReference>
<dbReference type="PROSITE" id="PS51387">
    <property type="entry name" value="FAD_PCMH"/>
    <property type="match status" value="1"/>
</dbReference>
<reference evidence="5 6" key="1">
    <citation type="journal article" date="2010" name="J. Bacteriol.">
        <title>Genome sequences of Oceanicola granulosus HTCC2516(T) and Oceanicola batsensis HTCC2597(TDelta).</title>
        <authorList>
            <person name="Thrash J.C."/>
            <person name="Cho J.C."/>
            <person name="Vergin K.L."/>
            <person name="Giovannoni S.J."/>
        </authorList>
    </citation>
    <scope>NUCLEOTIDE SEQUENCE [LARGE SCALE GENOMIC DNA]</scope>
    <source>
        <strain evidence="6">ATCC BAA-863 / DSM 15984 / KCTC 12145 / HTCC2597</strain>
    </source>
</reference>
<dbReference type="PANTHER" id="PTHR13878">
    <property type="entry name" value="GULONOLACTONE OXIDASE"/>
    <property type="match status" value="1"/>
</dbReference>
<dbReference type="eggNOG" id="COG0277">
    <property type="taxonomic scope" value="Bacteria"/>
</dbReference>
<sequence>MADLSGWGRYPRVEGRLLRPRGAAEVRAALAEGPVIARGNGRSYGDSAAQPAGTLDMRGMAHMLDFDGRTGVLTAEAGVMLEDVIATFLPRGWFPAVTPGTKLVTLGGMIAADVHGKNHRRDGSFGRHVDWVEVLGPDGVVRRASCSENSELFGRTLGGMGLTGVILRCAIRLMRVESGWIRQDMRVAPDLDAAMEIFETAESRYAVAWFDCLGQGADLGRSLVMLGDHADVADLPAARRAAPFVTPRRRRKRVPVDAPAIALNRHTLRAFNSLYFRVNARKAGPSLVDWDSYFYPLDAILDWNRIYGRRGFAQYQVVLPLEASRGGLAALLRTIATSGRGSFLAVLKRLGPQESAFSFPMEGYTLALDFPVDPAVLSLLDRLDDITLAHGGRHYLAKDSRLSREALRKADPRAAAFAAHRREAGLAGRFASAQSERLGL</sequence>
<name>A3TVB7_PSEBH</name>
<evidence type="ECO:0000313" key="5">
    <source>
        <dbReference type="EMBL" id="EAQ04463.1"/>
    </source>
</evidence>
<dbReference type="Pfam" id="PF01565">
    <property type="entry name" value="FAD_binding_4"/>
    <property type="match status" value="1"/>
</dbReference>
<accession>A3TVB7</accession>
<evidence type="ECO:0000259" key="4">
    <source>
        <dbReference type="PROSITE" id="PS51387"/>
    </source>
</evidence>
<dbReference type="SUPFAM" id="SSF56176">
    <property type="entry name" value="FAD-binding/transporter-associated domain-like"/>
    <property type="match status" value="1"/>
</dbReference>
<dbReference type="STRING" id="252305.OB2597_09974"/>
<dbReference type="OrthoDB" id="143770at2"/>
<keyword evidence="3" id="KW-0560">Oxidoreductase</keyword>
<dbReference type="Proteomes" id="UP000004318">
    <property type="component" value="Unassembled WGS sequence"/>
</dbReference>
<dbReference type="InterPro" id="IPR016166">
    <property type="entry name" value="FAD-bd_PCMH"/>
</dbReference>
<keyword evidence="2" id="KW-0274">FAD</keyword>
<proteinExistence type="inferred from homology"/>
<comment type="similarity">
    <text evidence="1">Belongs to the oxygen-dependent FAD-linked oxidoreductase family.</text>
</comment>
<protein>
    <submittedName>
        <fullName evidence="5">Putative oxidoreductase</fullName>
    </submittedName>
</protein>
<evidence type="ECO:0000256" key="1">
    <source>
        <dbReference type="ARBA" id="ARBA00005466"/>
    </source>
</evidence>
<dbReference type="RefSeq" id="WP_009806217.1">
    <property type="nucleotide sequence ID" value="NZ_CH724131.1"/>
</dbReference>
<dbReference type="GO" id="GO:0016491">
    <property type="term" value="F:oxidoreductase activity"/>
    <property type="evidence" value="ECO:0007669"/>
    <property type="project" value="UniProtKB-KW"/>
</dbReference>
<feature type="domain" description="FAD-binding PCMH-type" evidence="4">
    <location>
        <begin position="10"/>
        <end position="176"/>
    </location>
</feature>
<evidence type="ECO:0000313" key="6">
    <source>
        <dbReference type="Proteomes" id="UP000004318"/>
    </source>
</evidence>
<keyword evidence="6" id="KW-1185">Reference proteome</keyword>
<comment type="caution">
    <text evidence="5">The sequence shown here is derived from an EMBL/GenBank/DDBJ whole genome shotgun (WGS) entry which is preliminary data.</text>
</comment>
<evidence type="ECO:0000256" key="2">
    <source>
        <dbReference type="ARBA" id="ARBA00022827"/>
    </source>
</evidence>